<evidence type="ECO:0000256" key="9">
    <source>
        <dbReference type="PIRSR" id="PIRSR602387-1"/>
    </source>
</evidence>
<proteinExistence type="inferred from homology"/>
<keyword evidence="6 9" id="KW-0186">Copper</keyword>
<comment type="caution">
    <text evidence="12">The sequence shown here is derived from an EMBL/GenBank/DDBJ whole genome shotgun (WGS) entry which is preliminary data.</text>
</comment>
<feature type="domain" description="Blue (type 1) copper" evidence="11">
    <location>
        <begin position="42"/>
        <end position="136"/>
    </location>
</feature>
<comment type="similarity">
    <text evidence="2">Belongs to the plastocyanin family.</text>
</comment>
<evidence type="ECO:0000256" key="1">
    <source>
        <dbReference type="ARBA" id="ARBA00004170"/>
    </source>
</evidence>
<sequence length="136" mass="14304">MKSISSAIRGLSLAFCAVMLLASSFFWAASPAAAETYSVKMGTPKGLVFDPAVVTIKPGDTVKWEVGSLPPHNVVFDNTKVPDGNKELAAKLSHKGLEGAGKSFEVVFPADTPAGDYSYYCLPHRGAGMVGKVVVQ</sequence>
<evidence type="ECO:0000313" key="13">
    <source>
        <dbReference type="Proteomes" id="UP000646053"/>
    </source>
</evidence>
<feature type="binding site" evidence="9">
    <location>
        <position position="121"/>
    </location>
    <ligand>
        <name>Cu cation</name>
        <dbReference type="ChEBI" id="CHEBI:23378"/>
    </ligand>
</feature>
<dbReference type="GO" id="GO:0005507">
    <property type="term" value="F:copper ion binding"/>
    <property type="evidence" value="ECO:0007669"/>
    <property type="project" value="InterPro"/>
</dbReference>
<evidence type="ECO:0000256" key="6">
    <source>
        <dbReference type="ARBA" id="ARBA00023008"/>
    </source>
</evidence>
<comment type="cofactor">
    <cofactor evidence="9">
        <name>Cu(2+)</name>
        <dbReference type="ChEBI" id="CHEBI:29036"/>
    </cofactor>
    <text evidence="9">The crystal structure with reduced Cu(1+) has also been determined.</text>
</comment>
<evidence type="ECO:0000256" key="10">
    <source>
        <dbReference type="SAM" id="SignalP"/>
    </source>
</evidence>
<keyword evidence="13" id="KW-1185">Reference proteome</keyword>
<evidence type="ECO:0000256" key="2">
    <source>
        <dbReference type="ARBA" id="ARBA00005338"/>
    </source>
</evidence>
<dbReference type="InterPro" id="IPR000923">
    <property type="entry name" value="BlueCu_1"/>
</dbReference>
<evidence type="ECO:0000259" key="11">
    <source>
        <dbReference type="Pfam" id="PF00127"/>
    </source>
</evidence>
<feature type="signal peptide" evidence="10">
    <location>
        <begin position="1"/>
        <end position="28"/>
    </location>
</feature>
<evidence type="ECO:0000256" key="3">
    <source>
        <dbReference type="ARBA" id="ARBA00022448"/>
    </source>
</evidence>
<evidence type="ECO:0000256" key="7">
    <source>
        <dbReference type="ARBA" id="ARBA00023078"/>
    </source>
</evidence>
<dbReference type="AlphaFoldDB" id="A0A8J7Z0Z0"/>
<dbReference type="PRINTS" id="PR00157">
    <property type="entry name" value="PLASTOCYANIN"/>
</dbReference>
<dbReference type="InterPro" id="IPR002387">
    <property type="entry name" value="Plastocyanin"/>
</dbReference>
<dbReference type="PRINTS" id="PR00156">
    <property type="entry name" value="COPPERBLUE"/>
</dbReference>
<keyword evidence="8" id="KW-0472">Membrane</keyword>
<keyword evidence="7" id="KW-0793">Thylakoid</keyword>
<dbReference type="InterPro" id="IPR008972">
    <property type="entry name" value="Cupredoxin"/>
</dbReference>
<dbReference type="InterPro" id="IPR001235">
    <property type="entry name" value="Copper_blue_Plastocyanin"/>
</dbReference>
<dbReference type="Proteomes" id="UP000646053">
    <property type="component" value="Unassembled WGS sequence"/>
</dbReference>
<dbReference type="PROSITE" id="PS00196">
    <property type="entry name" value="COPPER_BLUE"/>
    <property type="match status" value="1"/>
</dbReference>
<dbReference type="NCBIfam" id="TIGR02656">
    <property type="entry name" value="cyanin_plasto"/>
    <property type="match status" value="1"/>
</dbReference>
<dbReference type="PANTHER" id="PTHR34192">
    <property type="entry name" value="PLASTOCYANIN MAJOR ISOFORM, CHLOROPLASTIC-RELATED"/>
    <property type="match status" value="1"/>
</dbReference>
<protein>
    <submittedName>
        <fullName evidence="12">Plastocyanin</fullName>
    </submittedName>
</protein>
<dbReference type="GO" id="GO:0009055">
    <property type="term" value="F:electron transfer activity"/>
    <property type="evidence" value="ECO:0007669"/>
    <property type="project" value="InterPro"/>
</dbReference>
<dbReference type="InterPro" id="IPR028871">
    <property type="entry name" value="BlueCu_1_BS"/>
</dbReference>
<feature type="chain" id="PRO_5035276508" evidence="10">
    <location>
        <begin position="29"/>
        <end position="136"/>
    </location>
</feature>
<reference evidence="12" key="1">
    <citation type="submission" date="2019-12" db="EMBL/GenBank/DDBJ databases">
        <title>High-Quality draft genome sequences of three cyanobacteria isolated from the limestone walls of the Old Cathedral of Coimbra.</title>
        <authorList>
            <person name="Tiago I."/>
            <person name="Soares F."/>
            <person name="Portugal A."/>
        </authorList>
    </citation>
    <scope>NUCLEOTIDE SEQUENCE</scope>
    <source>
        <strain evidence="12">A</strain>
    </source>
</reference>
<keyword evidence="5" id="KW-0249">Electron transport</keyword>
<dbReference type="GO" id="GO:0016020">
    <property type="term" value="C:membrane"/>
    <property type="evidence" value="ECO:0007669"/>
    <property type="project" value="UniProtKB-SubCell"/>
</dbReference>
<dbReference type="RefSeq" id="WP_162422646.1">
    <property type="nucleotide sequence ID" value="NZ_WVIE01000007.1"/>
</dbReference>
<dbReference type="SUPFAM" id="SSF49503">
    <property type="entry name" value="Cupredoxins"/>
    <property type="match status" value="1"/>
</dbReference>
<evidence type="ECO:0000256" key="5">
    <source>
        <dbReference type="ARBA" id="ARBA00022982"/>
    </source>
</evidence>
<evidence type="ECO:0000313" key="12">
    <source>
        <dbReference type="EMBL" id="NDJ17125.1"/>
    </source>
</evidence>
<comment type="subcellular location">
    <subcellularLocation>
        <location evidence="1">Membrane</location>
        <topology evidence="1">Peripheral membrane protein</topology>
    </subcellularLocation>
</comment>
<organism evidence="12 13">
    <name type="scientific">Myxacorys almedinensis A</name>
    <dbReference type="NCBI Taxonomy" id="2690445"/>
    <lineage>
        <taxon>Bacteria</taxon>
        <taxon>Bacillati</taxon>
        <taxon>Cyanobacteriota</taxon>
        <taxon>Cyanophyceae</taxon>
        <taxon>Leptolyngbyales</taxon>
        <taxon>Leptolyngbyaceae</taxon>
        <taxon>Myxacorys</taxon>
        <taxon>Myxacorys almedinensis</taxon>
    </lineage>
</organism>
<keyword evidence="10" id="KW-0732">Signal</keyword>
<name>A0A8J7Z0Z0_9CYAN</name>
<dbReference type="EMBL" id="WVIE01000007">
    <property type="protein sequence ID" value="NDJ17125.1"/>
    <property type="molecule type" value="Genomic_DNA"/>
</dbReference>
<keyword evidence="3" id="KW-0813">Transport</keyword>
<evidence type="ECO:0000256" key="8">
    <source>
        <dbReference type="ARBA" id="ARBA00023136"/>
    </source>
</evidence>
<dbReference type="Pfam" id="PF00127">
    <property type="entry name" value="Copper-bind"/>
    <property type="match status" value="1"/>
</dbReference>
<accession>A0A8J7Z0Z0</accession>
<feature type="binding site" evidence="9">
    <location>
        <position position="72"/>
    </location>
    <ligand>
        <name>Cu cation</name>
        <dbReference type="ChEBI" id="CHEBI:23378"/>
    </ligand>
</feature>
<dbReference type="PANTHER" id="PTHR34192:SF10">
    <property type="entry name" value="PLASTOCYANIN MAJOR ISOFORM, CHLOROPLASTIC-RELATED"/>
    <property type="match status" value="1"/>
</dbReference>
<dbReference type="Gene3D" id="2.60.40.420">
    <property type="entry name" value="Cupredoxins - blue copper proteins"/>
    <property type="match status" value="1"/>
</dbReference>
<feature type="binding site" evidence="9">
    <location>
        <position position="124"/>
    </location>
    <ligand>
        <name>Cu cation</name>
        <dbReference type="ChEBI" id="CHEBI:23378"/>
    </ligand>
</feature>
<feature type="binding site" evidence="9">
    <location>
        <position position="129"/>
    </location>
    <ligand>
        <name>Cu cation</name>
        <dbReference type="ChEBI" id="CHEBI:23378"/>
    </ligand>
</feature>
<gene>
    <name evidence="12" type="primary">petE</name>
    <name evidence="12" type="ORF">GS601_07460</name>
</gene>
<evidence type="ECO:0000256" key="4">
    <source>
        <dbReference type="ARBA" id="ARBA00022723"/>
    </source>
</evidence>
<keyword evidence="4 9" id="KW-0479">Metal-binding</keyword>